<dbReference type="SUPFAM" id="SSF144091">
    <property type="entry name" value="Rhomboid-like"/>
    <property type="match status" value="1"/>
</dbReference>
<evidence type="ECO:0000256" key="2">
    <source>
        <dbReference type="ARBA" id="ARBA00009045"/>
    </source>
</evidence>
<feature type="transmembrane region" description="Helical" evidence="7">
    <location>
        <begin position="54"/>
        <end position="81"/>
    </location>
</feature>
<feature type="transmembrane region" description="Helical" evidence="7">
    <location>
        <begin position="93"/>
        <end position="111"/>
    </location>
</feature>
<dbReference type="GO" id="GO:0006508">
    <property type="term" value="P:proteolysis"/>
    <property type="evidence" value="ECO:0007669"/>
    <property type="project" value="UniProtKB-KW"/>
</dbReference>
<evidence type="ECO:0000313" key="12">
    <source>
        <dbReference type="Proteomes" id="UP000261208"/>
    </source>
</evidence>
<feature type="transmembrane region" description="Helical" evidence="7">
    <location>
        <begin position="117"/>
        <end position="139"/>
    </location>
</feature>
<name>A0A3E4MGZ9_9FIRM</name>
<feature type="transmembrane region" description="Helical" evidence="7">
    <location>
        <begin position="151"/>
        <end position="168"/>
    </location>
</feature>
<dbReference type="EMBL" id="QSOI01000015">
    <property type="protein sequence ID" value="RGI82328.1"/>
    <property type="molecule type" value="Genomic_DNA"/>
</dbReference>
<reference evidence="11 12" key="1">
    <citation type="submission" date="2018-08" db="EMBL/GenBank/DDBJ databases">
        <title>A genome reference for cultivated species of the human gut microbiota.</title>
        <authorList>
            <person name="Zou Y."/>
            <person name="Xue W."/>
            <person name="Luo G."/>
        </authorList>
    </citation>
    <scope>NUCLEOTIDE SEQUENCE [LARGE SCALE GENOMIC DNA]</scope>
    <source>
        <strain evidence="10 12">TF11-11</strain>
        <strain evidence="9 11">TM09-19AC</strain>
    </source>
</reference>
<dbReference type="PANTHER" id="PTHR43731:SF14">
    <property type="entry name" value="PRESENILIN-ASSOCIATED RHOMBOID-LIKE PROTEIN, MITOCHONDRIAL"/>
    <property type="match status" value="1"/>
</dbReference>
<dbReference type="Pfam" id="PF01694">
    <property type="entry name" value="Rhomboid"/>
    <property type="match status" value="1"/>
</dbReference>
<dbReference type="EMBL" id="QSQQ01000006">
    <property type="protein sequence ID" value="RGK48927.1"/>
    <property type="molecule type" value="Genomic_DNA"/>
</dbReference>
<evidence type="ECO:0000256" key="5">
    <source>
        <dbReference type="ARBA" id="ARBA00022989"/>
    </source>
</evidence>
<evidence type="ECO:0000313" key="11">
    <source>
        <dbReference type="Proteomes" id="UP000260664"/>
    </source>
</evidence>
<evidence type="ECO:0000256" key="6">
    <source>
        <dbReference type="ARBA" id="ARBA00023136"/>
    </source>
</evidence>
<evidence type="ECO:0000256" key="3">
    <source>
        <dbReference type="ARBA" id="ARBA00022692"/>
    </source>
</evidence>
<feature type="domain" description="Peptidase S54 rhomboid" evidence="8">
    <location>
        <begin position="53"/>
        <end position="191"/>
    </location>
</feature>
<comment type="caution">
    <text evidence="10">The sequence shown here is derived from an EMBL/GenBank/DDBJ whole genome shotgun (WGS) entry which is preliminary data.</text>
</comment>
<evidence type="ECO:0000313" key="10">
    <source>
        <dbReference type="EMBL" id="RGK48927.1"/>
    </source>
</evidence>
<keyword evidence="3 7" id="KW-0812">Transmembrane</keyword>
<gene>
    <name evidence="10" type="ORF">DXD10_06360</name>
    <name evidence="9" type="ORF">DXD84_11600</name>
</gene>
<dbReference type="RefSeq" id="WP_117495549.1">
    <property type="nucleotide sequence ID" value="NZ_QSOI01000015.1"/>
</dbReference>
<accession>A0A3E4MGZ9</accession>
<protein>
    <submittedName>
        <fullName evidence="10">Rhomboid family intramembrane serine protease</fullName>
    </submittedName>
</protein>
<organism evidence="10 12">
    <name type="scientific">Dorea formicigenerans</name>
    <dbReference type="NCBI Taxonomy" id="39486"/>
    <lineage>
        <taxon>Bacteria</taxon>
        <taxon>Bacillati</taxon>
        <taxon>Bacillota</taxon>
        <taxon>Clostridia</taxon>
        <taxon>Lachnospirales</taxon>
        <taxon>Lachnospiraceae</taxon>
        <taxon>Dorea</taxon>
    </lineage>
</organism>
<feature type="transmembrane region" description="Helical" evidence="7">
    <location>
        <begin position="174"/>
        <end position="192"/>
    </location>
</feature>
<dbReference type="InterPro" id="IPR035952">
    <property type="entry name" value="Rhomboid-like_sf"/>
</dbReference>
<feature type="transmembrane region" description="Helical" evidence="7">
    <location>
        <begin position="7"/>
        <end position="28"/>
    </location>
</feature>
<dbReference type="GO" id="GO:0016020">
    <property type="term" value="C:membrane"/>
    <property type="evidence" value="ECO:0007669"/>
    <property type="project" value="UniProtKB-SubCell"/>
</dbReference>
<dbReference type="PANTHER" id="PTHR43731">
    <property type="entry name" value="RHOMBOID PROTEASE"/>
    <property type="match status" value="1"/>
</dbReference>
<dbReference type="Proteomes" id="UP000261208">
    <property type="component" value="Unassembled WGS sequence"/>
</dbReference>
<dbReference type="GO" id="GO:0004252">
    <property type="term" value="F:serine-type endopeptidase activity"/>
    <property type="evidence" value="ECO:0007669"/>
    <property type="project" value="InterPro"/>
</dbReference>
<evidence type="ECO:0000256" key="7">
    <source>
        <dbReference type="SAM" id="Phobius"/>
    </source>
</evidence>
<keyword evidence="4" id="KW-0378">Hydrolase</keyword>
<keyword evidence="10" id="KW-0645">Protease</keyword>
<evidence type="ECO:0000256" key="4">
    <source>
        <dbReference type="ARBA" id="ARBA00022801"/>
    </source>
</evidence>
<comment type="similarity">
    <text evidence="2">Belongs to the peptidase S54 family.</text>
</comment>
<keyword evidence="6 7" id="KW-0472">Membrane</keyword>
<evidence type="ECO:0000256" key="1">
    <source>
        <dbReference type="ARBA" id="ARBA00004141"/>
    </source>
</evidence>
<keyword evidence="5 7" id="KW-1133">Transmembrane helix</keyword>
<sequence>MRNYKKLPICTIAIAAANVLIFLGLSFMGMTEDSAFMMEHGAMYVPYLMNGERYYTLITSMFLHFGFSHLMNNMVMLLVIGYSLEPEIGKIRFLLIYLGSGLMGNLVSAWFDVNQGSYAVSAGASGAIFGIVGALLYVAIRNHGRVGEISTRGLVLMAGLSLYYGFTAQGVDNAAHIGGLVSGFLLAVLTYWKRKPKHYKKCFKGQGL</sequence>
<dbReference type="AlphaFoldDB" id="A0A3E4MGZ9"/>
<evidence type="ECO:0000313" key="9">
    <source>
        <dbReference type="EMBL" id="RGI82328.1"/>
    </source>
</evidence>
<proteinExistence type="inferred from homology"/>
<evidence type="ECO:0000259" key="8">
    <source>
        <dbReference type="Pfam" id="PF01694"/>
    </source>
</evidence>
<dbReference type="InterPro" id="IPR050925">
    <property type="entry name" value="Rhomboid_protease_S54"/>
</dbReference>
<dbReference type="Gene3D" id="1.20.1540.10">
    <property type="entry name" value="Rhomboid-like"/>
    <property type="match status" value="1"/>
</dbReference>
<dbReference type="Proteomes" id="UP000260664">
    <property type="component" value="Unassembled WGS sequence"/>
</dbReference>
<dbReference type="InterPro" id="IPR022764">
    <property type="entry name" value="Peptidase_S54_rhomboid_dom"/>
</dbReference>
<comment type="subcellular location">
    <subcellularLocation>
        <location evidence="1">Membrane</location>
        <topology evidence="1">Multi-pass membrane protein</topology>
    </subcellularLocation>
</comment>